<dbReference type="InterPro" id="IPR015943">
    <property type="entry name" value="WD40/YVTN_repeat-like_dom_sf"/>
</dbReference>
<dbReference type="SUPFAM" id="SSF101908">
    <property type="entry name" value="Putative isomerase YbhE"/>
    <property type="match status" value="1"/>
</dbReference>
<comment type="caution">
    <text evidence="1">The sequence shown here is derived from an EMBL/GenBank/DDBJ whole genome shotgun (WGS) entry which is preliminary data.</text>
</comment>
<organism evidence="1 2">
    <name type="scientific">Paenibacillus aurantiacus</name>
    <dbReference type="NCBI Taxonomy" id="1936118"/>
    <lineage>
        <taxon>Bacteria</taxon>
        <taxon>Bacillati</taxon>
        <taxon>Bacillota</taxon>
        <taxon>Bacilli</taxon>
        <taxon>Bacillales</taxon>
        <taxon>Paenibacillaceae</taxon>
        <taxon>Paenibacillus</taxon>
    </lineage>
</organism>
<dbReference type="EMBL" id="JBHMDO010000003">
    <property type="protein sequence ID" value="MFB9324533.1"/>
    <property type="molecule type" value="Genomic_DNA"/>
</dbReference>
<reference evidence="1 2" key="1">
    <citation type="submission" date="2024-09" db="EMBL/GenBank/DDBJ databases">
        <authorList>
            <person name="Sun Q."/>
            <person name="Mori K."/>
        </authorList>
    </citation>
    <scope>NUCLEOTIDE SEQUENCE [LARGE SCALE GENOMIC DNA]</scope>
    <source>
        <strain evidence="1 2">TISTR 2452</strain>
    </source>
</reference>
<evidence type="ECO:0000313" key="1">
    <source>
        <dbReference type="EMBL" id="MFB9324533.1"/>
    </source>
</evidence>
<accession>A0ABV5KH39</accession>
<dbReference type="Proteomes" id="UP001589747">
    <property type="component" value="Unassembled WGS sequence"/>
</dbReference>
<name>A0ABV5KH39_9BACL</name>
<protein>
    <submittedName>
        <fullName evidence="1">WD40 repeat domain-containing protein</fullName>
    </submittedName>
</protein>
<sequence>MFAKLPHVSQVPIAVHYTPDSILQFSEPPMPHLTVVDRQRYGTCTDVKWLHQSHTLATLNMATETIHTYVFDSHSHTLSPIQTLGNEQGMELHWPEKFAFANNGKYMAVANSKIGKCAIQLYRMEPTGWIHPGPVQTIEHEGSVFHDVQFSPDSRFMVSTTMDAGGHIRFYSLEEGPGGELNITLTQTTQSLYLPLKPKAIAFSGDGALIAICFGPNAGTLNPQSFGVMAIHTFDGVTGTMSEQPVHELYGRPELSVPDSVTFSHDAGSSMLIIPSQSNDTIVFYAFDKSTCQIDPNFFSFTNPNAQLSFPHGVSLSADDRYLAVSNYGDDKITIYAL</sequence>
<keyword evidence="2" id="KW-1185">Reference proteome</keyword>
<gene>
    <name evidence="1" type="ORF">ACFFSY_01090</name>
</gene>
<evidence type="ECO:0000313" key="2">
    <source>
        <dbReference type="Proteomes" id="UP001589747"/>
    </source>
</evidence>
<dbReference type="Gene3D" id="2.130.10.10">
    <property type="entry name" value="YVTN repeat-like/Quinoprotein amine dehydrogenase"/>
    <property type="match status" value="2"/>
</dbReference>
<proteinExistence type="predicted"/>